<dbReference type="Proteomes" id="UP000219252">
    <property type="component" value="Unassembled WGS sequence"/>
</dbReference>
<keyword evidence="3" id="KW-0488">Methylation</keyword>
<feature type="domain" description="HAMP" evidence="12">
    <location>
        <begin position="295"/>
        <end position="347"/>
    </location>
</feature>
<keyword evidence="5" id="KW-0812">Transmembrane</keyword>
<evidence type="ECO:0000256" key="3">
    <source>
        <dbReference type="ARBA" id="ARBA00022481"/>
    </source>
</evidence>
<evidence type="ECO:0000256" key="6">
    <source>
        <dbReference type="ARBA" id="ARBA00022989"/>
    </source>
</evidence>
<dbReference type="PROSITE" id="PS50111">
    <property type="entry name" value="CHEMOTAXIS_TRANSDUC_2"/>
    <property type="match status" value="1"/>
</dbReference>
<dbReference type="PROSITE" id="PS50885">
    <property type="entry name" value="HAMP"/>
    <property type="match status" value="1"/>
</dbReference>
<dbReference type="InterPro" id="IPR033479">
    <property type="entry name" value="dCache_1"/>
</dbReference>
<dbReference type="InterPro" id="IPR029151">
    <property type="entry name" value="Sensor-like_sf"/>
</dbReference>
<evidence type="ECO:0000259" key="12">
    <source>
        <dbReference type="PROSITE" id="PS50885"/>
    </source>
</evidence>
<dbReference type="Pfam" id="PF02743">
    <property type="entry name" value="dCache_1"/>
    <property type="match status" value="1"/>
</dbReference>
<dbReference type="InterPro" id="IPR004090">
    <property type="entry name" value="Chemotax_Me-accpt_rcpt"/>
</dbReference>
<evidence type="ECO:0000256" key="1">
    <source>
        <dbReference type="ARBA" id="ARBA00004651"/>
    </source>
</evidence>
<keyword evidence="14" id="KW-1185">Reference proteome</keyword>
<keyword evidence="8 10" id="KW-0807">Transducer</keyword>
<keyword evidence="6" id="KW-1133">Transmembrane helix</keyword>
<dbReference type="GO" id="GO:0006935">
    <property type="term" value="P:chemotaxis"/>
    <property type="evidence" value="ECO:0007669"/>
    <property type="project" value="UniProtKB-KW"/>
</dbReference>
<evidence type="ECO:0000256" key="5">
    <source>
        <dbReference type="ARBA" id="ARBA00022692"/>
    </source>
</evidence>
<sequence length="652" mass="71440">MNNRRSISVKVRLILTFIFILFVPSIAIGSISYINASKEFQSELSNSAMQQVEQLDTLITKEIRPVIEQAKYYRTIISSHWTEKEIIKELDKYNRIEERVESVTIAQPGRNLLRNPYYSYDDDYDPFTRPWYTGAMDNPEEPVIIDPYISSATGQLTMSVASVLNDGSGVVSIDINLETIVGLTKAIKVGESGYASIMDANQTYLADSTIENGTQANERYSTHMSGNVIGNFEINEDGVDKQIFYKQNELTGWYVVGTLMKEDVSAATNSILKVTSIVLLISIVIGFLIGYPIIRSILRPLRLLGESAVRIGEGDLREKIDLKKDDEFGKLANIFNKMVDSLQTVIRQVSEQSNTLAASSEELTASTVENQKATNQIVDSIQQFASGAEQQSVAANHSSQATQEMQTNIRVISEKADNATNKVKQALQEVQLGDETIHKAVEQMQSINLSVQSIEGAVTNLGKRSADIGNIVETIKQIADQTNLLSLNAAIEAARAGEAGKGFAVVADEVRKLAEQSSKATTQIADIITHIQIETEQAVNTMAAGTAEVSKGIDVMNEAGQKFSSIRENVIEVSNEVEEVSVATGAMSHHANLVADATDIVQELSQTNLASVQNISASTEEQLASMEEIAASADELAIMAERLKQTVQQFKY</sequence>
<dbReference type="SMART" id="SM00283">
    <property type="entry name" value="MA"/>
    <property type="match status" value="1"/>
</dbReference>
<evidence type="ECO:0000313" key="13">
    <source>
        <dbReference type="EMBL" id="SOC39687.1"/>
    </source>
</evidence>
<dbReference type="Pfam" id="PF00015">
    <property type="entry name" value="MCPsignal"/>
    <property type="match status" value="1"/>
</dbReference>
<evidence type="ECO:0000256" key="9">
    <source>
        <dbReference type="ARBA" id="ARBA00029447"/>
    </source>
</evidence>
<dbReference type="PANTHER" id="PTHR32089:SF114">
    <property type="entry name" value="METHYL-ACCEPTING CHEMOTAXIS PROTEIN MCPB"/>
    <property type="match status" value="1"/>
</dbReference>
<evidence type="ECO:0000313" key="14">
    <source>
        <dbReference type="Proteomes" id="UP000219252"/>
    </source>
</evidence>
<keyword evidence="2" id="KW-1003">Cell membrane</keyword>
<dbReference type="Gene3D" id="1.10.287.950">
    <property type="entry name" value="Methyl-accepting chemotaxis protein"/>
    <property type="match status" value="1"/>
</dbReference>
<dbReference type="InterPro" id="IPR004089">
    <property type="entry name" value="MCPsignal_dom"/>
</dbReference>
<dbReference type="OrthoDB" id="9760371at2"/>
<evidence type="ECO:0000256" key="2">
    <source>
        <dbReference type="ARBA" id="ARBA00022475"/>
    </source>
</evidence>
<accession>A0A285UDC1</accession>
<dbReference type="EMBL" id="OBQC01000006">
    <property type="protein sequence ID" value="SOC39687.1"/>
    <property type="molecule type" value="Genomic_DNA"/>
</dbReference>
<reference evidence="14" key="1">
    <citation type="submission" date="2017-08" db="EMBL/GenBank/DDBJ databases">
        <authorList>
            <person name="Varghese N."/>
            <person name="Submissions S."/>
        </authorList>
    </citation>
    <scope>NUCLEOTIDE SEQUENCE [LARGE SCALE GENOMIC DNA]</scope>
    <source>
        <strain evidence="14">JC23</strain>
    </source>
</reference>
<dbReference type="PANTHER" id="PTHR32089">
    <property type="entry name" value="METHYL-ACCEPTING CHEMOTAXIS PROTEIN MCPB"/>
    <property type="match status" value="1"/>
</dbReference>
<proteinExistence type="inferred from homology"/>
<dbReference type="CDD" id="cd12912">
    <property type="entry name" value="PDC2_MCP_like"/>
    <property type="match status" value="1"/>
</dbReference>
<dbReference type="PRINTS" id="PR00260">
    <property type="entry name" value="CHEMTRNSDUCR"/>
</dbReference>
<dbReference type="CDD" id="cd11386">
    <property type="entry name" value="MCP_signal"/>
    <property type="match status" value="1"/>
</dbReference>
<evidence type="ECO:0000259" key="11">
    <source>
        <dbReference type="PROSITE" id="PS50111"/>
    </source>
</evidence>
<dbReference type="GO" id="GO:0005886">
    <property type="term" value="C:plasma membrane"/>
    <property type="evidence" value="ECO:0007669"/>
    <property type="project" value="UniProtKB-SubCell"/>
</dbReference>
<comment type="subcellular location">
    <subcellularLocation>
        <location evidence="1">Cell membrane</location>
        <topology evidence="1">Multi-pass membrane protein</topology>
    </subcellularLocation>
</comment>
<feature type="domain" description="Methyl-accepting transducer" evidence="11">
    <location>
        <begin position="366"/>
        <end position="637"/>
    </location>
</feature>
<evidence type="ECO:0000256" key="10">
    <source>
        <dbReference type="PROSITE-ProRule" id="PRU00284"/>
    </source>
</evidence>
<dbReference type="SUPFAM" id="SSF103190">
    <property type="entry name" value="Sensory domain-like"/>
    <property type="match status" value="1"/>
</dbReference>
<evidence type="ECO:0000256" key="4">
    <source>
        <dbReference type="ARBA" id="ARBA00022500"/>
    </source>
</evidence>
<dbReference type="AlphaFoldDB" id="A0A285UDC1"/>
<dbReference type="GO" id="GO:0004888">
    <property type="term" value="F:transmembrane signaling receptor activity"/>
    <property type="evidence" value="ECO:0007669"/>
    <property type="project" value="InterPro"/>
</dbReference>
<organism evidence="13 14">
    <name type="scientific">Ureibacillus acetophenoni</name>
    <dbReference type="NCBI Taxonomy" id="614649"/>
    <lineage>
        <taxon>Bacteria</taxon>
        <taxon>Bacillati</taxon>
        <taxon>Bacillota</taxon>
        <taxon>Bacilli</taxon>
        <taxon>Bacillales</taxon>
        <taxon>Caryophanaceae</taxon>
        <taxon>Ureibacillus</taxon>
    </lineage>
</organism>
<dbReference type="Pfam" id="PF00672">
    <property type="entry name" value="HAMP"/>
    <property type="match status" value="1"/>
</dbReference>
<evidence type="ECO:0000256" key="8">
    <source>
        <dbReference type="ARBA" id="ARBA00023224"/>
    </source>
</evidence>
<dbReference type="Gene3D" id="1.10.8.500">
    <property type="entry name" value="HAMP domain in histidine kinase"/>
    <property type="match status" value="1"/>
</dbReference>
<name>A0A285UDC1_9BACL</name>
<comment type="similarity">
    <text evidence="9">Belongs to the methyl-accepting chemotaxis (MCP) protein family.</text>
</comment>
<keyword evidence="7" id="KW-0472">Membrane</keyword>
<keyword evidence="4" id="KW-0145">Chemotaxis</keyword>
<dbReference type="SUPFAM" id="SSF58104">
    <property type="entry name" value="Methyl-accepting chemotaxis protein (MCP) signaling domain"/>
    <property type="match status" value="1"/>
</dbReference>
<dbReference type="CDD" id="cd06225">
    <property type="entry name" value="HAMP"/>
    <property type="match status" value="1"/>
</dbReference>
<dbReference type="InterPro" id="IPR003660">
    <property type="entry name" value="HAMP_dom"/>
</dbReference>
<evidence type="ECO:0000256" key="7">
    <source>
        <dbReference type="ARBA" id="ARBA00023136"/>
    </source>
</evidence>
<dbReference type="SMART" id="SM00304">
    <property type="entry name" value="HAMP"/>
    <property type="match status" value="1"/>
</dbReference>
<gene>
    <name evidence="13" type="ORF">SAMN05877842_10666</name>
</gene>
<dbReference type="RefSeq" id="WP_097149463.1">
    <property type="nucleotide sequence ID" value="NZ_OBQC01000006.1"/>
</dbReference>
<dbReference type="GO" id="GO:0007165">
    <property type="term" value="P:signal transduction"/>
    <property type="evidence" value="ECO:0007669"/>
    <property type="project" value="UniProtKB-KW"/>
</dbReference>
<protein>
    <submittedName>
        <fullName evidence="13">Methyl-accepting chemotaxis sensory transducer with TarH sensor</fullName>
    </submittedName>
</protein>
<dbReference type="Gene3D" id="3.30.450.20">
    <property type="entry name" value="PAS domain"/>
    <property type="match status" value="2"/>
</dbReference>